<gene>
    <name evidence="1" type="ORF">PHYEVI_LOCUS11834</name>
</gene>
<dbReference type="AlphaFoldDB" id="A0A9P0E0P1"/>
<protein>
    <submittedName>
        <fullName evidence="1">Uncharacterized protein</fullName>
    </submittedName>
</protein>
<dbReference type="Proteomes" id="UP001153712">
    <property type="component" value="Unassembled WGS sequence"/>
</dbReference>
<evidence type="ECO:0000313" key="1">
    <source>
        <dbReference type="EMBL" id="CAH1188780.1"/>
    </source>
</evidence>
<accession>A0A9P0E0P1</accession>
<reference evidence="1" key="1">
    <citation type="submission" date="2022-01" db="EMBL/GenBank/DDBJ databases">
        <authorList>
            <person name="King R."/>
        </authorList>
    </citation>
    <scope>NUCLEOTIDE SEQUENCE</scope>
</reference>
<keyword evidence="2" id="KW-1185">Reference proteome</keyword>
<dbReference type="EMBL" id="CAKJVH030000013">
    <property type="protein sequence ID" value="CAH1188780.1"/>
    <property type="molecule type" value="Genomic_DNA"/>
</dbReference>
<proteinExistence type="predicted"/>
<organism evidence="1 2">
    <name type="scientific">Phyllotreta striolata</name>
    <name type="common">Striped flea beetle</name>
    <name type="synonym">Crioceris striolata</name>
    <dbReference type="NCBI Taxonomy" id="444603"/>
    <lineage>
        <taxon>Eukaryota</taxon>
        <taxon>Metazoa</taxon>
        <taxon>Ecdysozoa</taxon>
        <taxon>Arthropoda</taxon>
        <taxon>Hexapoda</taxon>
        <taxon>Insecta</taxon>
        <taxon>Pterygota</taxon>
        <taxon>Neoptera</taxon>
        <taxon>Endopterygota</taxon>
        <taxon>Coleoptera</taxon>
        <taxon>Polyphaga</taxon>
        <taxon>Cucujiformia</taxon>
        <taxon>Chrysomeloidea</taxon>
        <taxon>Chrysomelidae</taxon>
        <taxon>Galerucinae</taxon>
        <taxon>Alticini</taxon>
        <taxon>Phyllotreta</taxon>
    </lineage>
</organism>
<sequence>MIKIGPDIMKMNKPIILPSFEELLGLLFFKCISCLNRLTLKNRK</sequence>
<name>A0A9P0E0P1_PHYSR</name>
<comment type="caution">
    <text evidence="1">The sequence shown here is derived from an EMBL/GenBank/DDBJ whole genome shotgun (WGS) entry which is preliminary data.</text>
</comment>
<evidence type="ECO:0000313" key="2">
    <source>
        <dbReference type="Proteomes" id="UP001153712"/>
    </source>
</evidence>